<dbReference type="Proteomes" id="UP000310189">
    <property type="component" value="Unassembled WGS sequence"/>
</dbReference>
<gene>
    <name evidence="1" type="ORF">E3P99_03723</name>
</gene>
<dbReference type="SUPFAM" id="SSF50044">
    <property type="entry name" value="SH3-domain"/>
    <property type="match status" value="1"/>
</dbReference>
<dbReference type="AlphaFoldDB" id="A0A4T0FG31"/>
<name>A0A4T0FG31_9BASI</name>
<organism evidence="1 2">
    <name type="scientific">Wallemia hederae</name>
    <dbReference type="NCBI Taxonomy" id="1540922"/>
    <lineage>
        <taxon>Eukaryota</taxon>
        <taxon>Fungi</taxon>
        <taxon>Dikarya</taxon>
        <taxon>Basidiomycota</taxon>
        <taxon>Wallemiomycotina</taxon>
        <taxon>Wallemiomycetes</taxon>
        <taxon>Wallemiales</taxon>
        <taxon>Wallemiaceae</taxon>
        <taxon>Wallemia</taxon>
    </lineage>
</organism>
<proteinExistence type="predicted"/>
<evidence type="ECO:0008006" key="3">
    <source>
        <dbReference type="Google" id="ProtNLM"/>
    </source>
</evidence>
<dbReference type="OrthoDB" id="5340910at2759"/>
<sequence>MSKNTNIVCKCHDKRHFGAIDVLPQVKPLMYTFTPDSDANSHELGVQSGEFVWLLGELDKEWEIVQRVLGIDEHGTLVLDKKQGIVPVSYIDLNWSPSTPTSPIDQIPSLR</sequence>
<comment type="caution">
    <text evidence="1">The sequence shown here is derived from an EMBL/GenBank/DDBJ whole genome shotgun (WGS) entry which is preliminary data.</text>
</comment>
<evidence type="ECO:0000313" key="1">
    <source>
        <dbReference type="EMBL" id="TIA86285.1"/>
    </source>
</evidence>
<dbReference type="InterPro" id="IPR036028">
    <property type="entry name" value="SH3-like_dom_sf"/>
</dbReference>
<dbReference type="Gene3D" id="2.30.30.40">
    <property type="entry name" value="SH3 Domains"/>
    <property type="match status" value="1"/>
</dbReference>
<dbReference type="EMBL" id="SPNW01000084">
    <property type="protein sequence ID" value="TIA86285.1"/>
    <property type="molecule type" value="Genomic_DNA"/>
</dbReference>
<protein>
    <recommendedName>
        <fullName evidence="3">SH3 domain-containing protein</fullName>
    </recommendedName>
</protein>
<evidence type="ECO:0000313" key="2">
    <source>
        <dbReference type="Proteomes" id="UP000310189"/>
    </source>
</evidence>
<accession>A0A4T0FG31</accession>
<keyword evidence="2" id="KW-1185">Reference proteome</keyword>
<reference evidence="1 2" key="1">
    <citation type="submission" date="2019-03" db="EMBL/GenBank/DDBJ databases">
        <title>Sequencing 23 genomes of Wallemia ichthyophaga.</title>
        <authorList>
            <person name="Gostincar C."/>
        </authorList>
    </citation>
    <scope>NUCLEOTIDE SEQUENCE [LARGE SCALE GENOMIC DNA]</scope>
    <source>
        <strain evidence="1 2">EXF-5753</strain>
    </source>
</reference>